<dbReference type="InterPro" id="IPR013154">
    <property type="entry name" value="ADH-like_N"/>
</dbReference>
<dbReference type="PANTHER" id="PTHR43775">
    <property type="entry name" value="FATTY ACID SYNTHASE"/>
    <property type="match status" value="1"/>
</dbReference>
<feature type="active site" description="Proton donor; for dehydratase activity" evidence="9">
    <location>
        <position position="1206"/>
    </location>
</feature>
<evidence type="ECO:0000313" key="15">
    <source>
        <dbReference type="Proteomes" id="UP000223968"/>
    </source>
</evidence>
<dbReference type="InterPro" id="IPR032821">
    <property type="entry name" value="PKS_assoc"/>
</dbReference>
<feature type="region of interest" description="Disordered" evidence="10">
    <location>
        <begin position="2230"/>
        <end position="2263"/>
    </location>
</feature>
<dbReference type="InterPro" id="IPR039551">
    <property type="entry name" value="Cho/carn_acyl_trans"/>
</dbReference>
<dbReference type="InterPro" id="IPR020841">
    <property type="entry name" value="PKS_Beta-ketoAc_synthase_dom"/>
</dbReference>
<dbReference type="Gene3D" id="3.30.70.3290">
    <property type="match status" value="1"/>
</dbReference>
<dbReference type="Pfam" id="PF08240">
    <property type="entry name" value="ADH_N"/>
    <property type="match status" value="1"/>
</dbReference>
<feature type="domain" description="Ketosynthase family 3 (KS3)" evidence="12">
    <location>
        <begin position="6"/>
        <end position="432"/>
    </location>
</feature>
<evidence type="ECO:0000256" key="10">
    <source>
        <dbReference type="SAM" id="MobiDB-lite"/>
    </source>
</evidence>
<feature type="active site" description="Proton acceptor" evidence="8">
    <location>
        <position position="2558"/>
    </location>
</feature>
<dbReference type="InterPro" id="IPR020843">
    <property type="entry name" value="ER"/>
</dbReference>
<keyword evidence="15" id="KW-1185">Reference proteome</keyword>
<dbReference type="InterPro" id="IPR000542">
    <property type="entry name" value="Carn_acyl_trans"/>
</dbReference>
<dbReference type="Gene3D" id="3.10.129.110">
    <property type="entry name" value="Polyketide synthase dehydratase"/>
    <property type="match status" value="1"/>
</dbReference>
<evidence type="ECO:0000256" key="3">
    <source>
        <dbReference type="ARBA" id="ARBA00022553"/>
    </source>
</evidence>
<feature type="region of interest" description="Disordered" evidence="10">
    <location>
        <begin position="440"/>
        <end position="499"/>
    </location>
</feature>
<dbReference type="Pfam" id="PF08659">
    <property type="entry name" value="KR"/>
    <property type="match status" value="1"/>
</dbReference>
<dbReference type="InterPro" id="IPR016039">
    <property type="entry name" value="Thiolase-like"/>
</dbReference>
<dbReference type="SUPFAM" id="SSF47336">
    <property type="entry name" value="ACP-like"/>
    <property type="match status" value="1"/>
</dbReference>
<dbReference type="InterPro" id="IPR016035">
    <property type="entry name" value="Acyl_Trfase/lysoPLipase"/>
</dbReference>
<dbReference type="Gene3D" id="3.40.47.10">
    <property type="match status" value="1"/>
</dbReference>
<dbReference type="Gene3D" id="3.30.559.70">
    <property type="entry name" value="Choline/Carnitine o-acyltransferase, domain 2"/>
    <property type="match status" value="1"/>
</dbReference>
<dbReference type="SUPFAM" id="SSF52151">
    <property type="entry name" value="FabD/lysophospholipase-like"/>
    <property type="match status" value="1"/>
</dbReference>
<dbReference type="Proteomes" id="UP000223968">
    <property type="component" value="Unassembled WGS sequence"/>
</dbReference>
<feature type="compositionally biased region" description="Polar residues" evidence="10">
    <location>
        <begin position="2230"/>
        <end position="2246"/>
    </location>
</feature>
<comment type="similarity">
    <text evidence="1">Belongs to the carnitine/choline acetyltransferase family.</text>
</comment>
<dbReference type="InterPro" id="IPR023213">
    <property type="entry name" value="CAT-like_dom_sf"/>
</dbReference>
<keyword evidence="5" id="KW-0521">NADP</keyword>
<dbReference type="Pfam" id="PF22621">
    <property type="entry name" value="CurL-like_PKS_C"/>
    <property type="match status" value="1"/>
</dbReference>
<dbReference type="InterPro" id="IPR050091">
    <property type="entry name" value="PKS_NRPS_Biosynth_Enz"/>
</dbReference>
<dbReference type="InterPro" id="IPR016036">
    <property type="entry name" value="Malonyl_transacylase_ACP-bd"/>
</dbReference>
<dbReference type="SUPFAM" id="SSF51735">
    <property type="entry name" value="NAD(P)-binding Rossmann-fold domains"/>
    <property type="match status" value="1"/>
</dbReference>
<dbReference type="SMART" id="SM00825">
    <property type="entry name" value="PKS_KS"/>
    <property type="match status" value="1"/>
</dbReference>
<evidence type="ECO:0000259" key="11">
    <source>
        <dbReference type="PROSITE" id="PS50075"/>
    </source>
</evidence>
<dbReference type="SUPFAM" id="SSF53901">
    <property type="entry name" value="Thiolase-like"/>
    <property type="match status" value="1"/>
</dbReference>
<dbReference type="InterPro" id="IPR013149">
    <property type="entry name" value="ADH-like_C"/>
</dbReference>
<dbReference type="CDD" id="cd05195">
    <property type="entry name" value="enoyl_red"/>
    <property type="match status" value="1"/>
</dbReference>
<dbReference type="Pfam" id="PF14765">
    <property type="entry name" value="PS-DH"/>
    <property type="match status" value="1"/>
</dbReference>
<dbReference type="SUPFAM" id="SSF52777">
    <property type="entry name" value="CoA-dependent acyltransferases"/>
    <property type="match status" value="2"/>
</dbReference>
<dbReference type="SMART" id="SM00829">
    <property type="entry name" value="PKS_ER"/>
    <property type="match status" value="1"/>
</dbReference>
<dbReference type="InterPro" id="IPR013968">
    <property type="entry name" value="PKS_KR"/>
</dbReference>
<evidence type="ECO:0000313" key="14">
    <source>
        <dbReference type="EMBL" id="PGH14044.1"/>
    </source>
</evidence>
<dbReference type="SMART" id="SM00823">
    <property type="entry name" value="PKS_PP"/>
    <property type="match status" value="1"/>
</dbReference>
<evidence type="ECO:0000259" key="12">
    <source>
        <dbReference type="PROSITE" id="PS52004"/>
    </source>
</evidence>
<dbReference type="SUPFAM" id="SSF50129">
    <property type="entry name" value="GroES-like"/>
    <property type="match status" value="1"/>
</dbReference>
<dbReference type="PROSITE" id="PS52019">
    <property type="entry name" value="PKS_MFAS_DH"/>
    <property type="match status" value="1"/>
</dbReference>
<dbReference type="InterPro" id="IPR014030">
    <property type="entry name" value="Ketoacyl_synth_N"/>
</dbReference>
<dbReference type="InterPro" id="IPR049551">
    <property type="entry name" value="PKS_DH_C"/>
</dbReference>
<dbReference type="InterPro" id="IPR014043">
    <property type="entry name" value="Acyl_transferase_dom"/>
</dbReference>
<comment type="caution">
    <text evidence="14">The sequence shown here is derived from an EMBL/GenBank/DDBJ whole genome shotgun (WGS) entry which is preliminary data.</text>
</comment>
<feature type="region of interest" description="C-terminal hotdog fold" evidence="9">
    <location>
        <begin position="1141"/>
        <end position="1293"/>
    </location>
</feature>
<dbReference type="InterPro" id="IPR049900">
    <property type="entry name" value="PKS_mFAS_DH"/>
</dbReference>
<evidence type="ECO:0000256" key="4">
    <source>
        <dbReference type="ARBA" id="ARBA00022679"/>
    </source>
</evidence>
<dbReference type="InterPro" id="IPR036291">
    <property type="entry name" value="NAD(P)-bd_dom_sf"/>
</dbReference>
<keyword evidence="2" id="KW-0596">Phosphopantetheine</keyword>
<dbReference type="InterPro" id="IPR020807">
    <property type="entry name" value="PKS_DH"/>
</dbReference>
<sequence length="2835" mass="312740">MATPTPEPIAIVGMACRFPGGADNPEKLWDLVCEGRQCWQDVPPNRYNWSAFHHPDPAAQGTHNARGGFFLDQDPAVFDASFFGIPAAEAAAVDPQQRLLLEVSYEAFENAGMPVECLRGSQTGVYVALVSRDYDRQIYKDPSQIPQYHLTGCGDATACGRISYTFDLKGPCLSLDTGCSGGMIAINLACQSLRLGESKMALVAGSNLLLGPDMTIAMSSLHMVNDNGRCYPFDSRGSGYGRAEGVAVLVLKRWQDAVRDGDSIRAIIRNSGGNQDGKTNGILLPNPDSQEQLAKTLYSQAGLKPQDVCYVEAHGTGTQAGDAAEVDSLKAVFGGDTRKAPLFLGSIKANIGHTESTSGLAGVIKAVLALEKGVIPPVAELDDLKPYVRESLEGSDIMIPRKPHSWPHEGPRLASVNSFGFGGSNAHVILESATAKKQNSPGVQFLDTDFPVPDSNGAPNYAHSGSGSDLSSEPPENASSESSNTSCSTPVESGDEPESSLVGQARLFVVSAKSKAALEAMTLKLKRWAATHCSTPADMHKLAYTLAARRSKFSWRYSFVASNPNDLIAALQNPRATRSSLNTSTVFLFTGQGAQYHGMGRELLRRSAIFAASLEQSQRILIELGATWSLVDELLCDESKSRINTSEISQPATTAIQIALVDLLTDRNVHPSAVLGHSSGEVAAAYAAGSLSQSEAMTIAYHKGFVAAWSKETRKTKGAMLAVGLGQDDIAPYMEDIHSGRLSVACLNSPTNVTISGDEAAVIELKGLLDKDSIFNRQLKVDVAYHSHHMQSVSGKFYETISNIAGKKPRSSVSFFSSVTTAALDSQLGASYWVDNLVSAVRFSEALEKLVNSHRVSDSPHLAFIEIGPHASLKGSVRQIMSGMSNQYLKWTHTATLVRGKDANEATLDMMGSLFEQGASVDIITEVSNGYKIPADANFVTTLPPYAWDHSNKYWHESRLSKEYRFRQHPPDVLLGLRLPGSSILEPVFRNIISVDKLPWLQGHIIDGFALYPGSAFLCMAIEALRQVLHDRGESRAIKTYVFNDISFFKALVIPDSPAAIEVVTSLKPSASCKERLDLTWEEFRVTSVTADGTWSEHCRGFIRAELRPASNQQSDTDYVEQVRSASVAVEQLKPMRENCLERVEKADIYDRLRRNGIDYSEDFAIIQSLELGDSQAIGRLVIPDIGGPAPPNNLESHVIHPAVFDAFMHIVLPLYHRHCREGAVMLTSLGEVCISADILQSPGDELVVACRLTHAGRRQGSVEVSVFQAGPEHKLVEVATLSREEFTSIGEVSKQSSSDVEKLSFPAYHVDWVPIGNVSTESYSENSFTQRKISISHVSNTAFASTWAEVLTNHFSQQSEFVLAPYNKEFPDANSIHIMVQEGCDSSLQSDSFPFSPEAILSLCSQLRSIIWVTINPGQGKQSTNVSVTDILRVAREEFEQLRAVSLIFDDLHVPTPQTVYDCVAMIIHKSFSCEDSTHPIDIEYIYRNSSLLAPRLTSNTLCNQWQAARKSPDQFIESVDKFHLPDHALKLHVKVPGLLDSIVFDKEIQAVQGLAADEVLVKVYAHGVNRTDVLIALGRAESNESMFGEFAGKVVACGAQNMDDYNPGDRVCGWGSIMPYGNFAKVQNHMLHRMSESISYFEGASIPVAFQTAYYAFIDIARLEPSDSVLIHGAAGAVGQAAISIARHIGAVVYATVGSSEKRRLLTEQLGFSDSQVFSSRSTAFQRDIHNLTERRGVQVVLNCCTNDLLRESVACVADAGFLIDVTKSKTSLSFTRGPRSFTFVSVDMRVLSQKRPREFRRRFGEVMALYHSQNLKPLQPLTSMSISEVSNAFRLVQSQRHSGKVILEADDGVLVKQVSRPPDALGFDPDGTYLVVGGSIVTNDKLCAFFTSRQAKNLISIVAPDNRENNPDIRQEVEWRDINFQRIDDISNDGENLEILQKYRQMMPPIKGVVYAEMLTKAMQPKYPKQVTRKDMQEAVQIYNTASSILHIVKHEPLDFYITLSSIDGTLSRQGRAASAAVISTLGRLSDTLLNPETLNAVLHLGPVNGIADLDSSFRNIEETQSLMKMEELESFLEFCTSPMSRKNGYLELFVGVESAISPPFKDAIFKLLSNGAGNKDAESSEPGSQKIENRIANADNLNDVHLIVTTAVVDELSVFLALDAEEISENVPVTSLGLDSLLAIEFKNWIVRTMQAPMQTSEILDASSLKSLVNLIVQRSKLVHRQTNGVPDNANNGSSKTEPQAVKKAHSAPPEAGGNVILPRLPLPELKTLIERHLSYVRPFASDEEYKNTLRIAEEFQIPGSPGNRLYERMQSLKRADPENWYRDLYMKNQYFARNVSLAPFMSFFFTHLLSQKKHAQSERAALVASKLISYKSALENGLIRPRYVNELPLCMDLHQHLFNACREPRVGPDTLNKYPGHNYFVVLRRGHLFRIDFDPHMDSVGHERLEAVFDAILEIRLDEVDWLGILTADNRASWAKIRRAFIELSIENAGYVKTIEEAAFVVCLDDAAPESPNERARHFHFSDGSNRWFDKPMHFIITSNAVSGVFADHTGLDAGTVHELNVLIAESISSHQPRKTRQPPQQELAPELIKHTALGSEIEAQILKVRNNYNRAIAIREHCIAPPLLYGSSLMKKYKLAPNSAFQMIIQLAFRYYFGHTEPCWETVLQSHFHKGRVELNQVVTTQVAAFLEAASDESTPLSTCRRLLIDAIRVHSSSILACTRAGGSDRFLSLLKELVEEGEEQAELHRDPVYQRSRPRKTISNTFQTGMAENGCCLRDEEGIWLHYEVEPERVKFCMLGPAGQMERFCDGLKKAATRVMNILEEKQT</sequence>
<dbReference type="Pfam" id="PF21089">
    <property type="entry name" value="PKS_DH_N"/>
    <property type="match status" value="1"/>
</dbReference>
<keyword evidence="6" id="KW-0511">Multifunctional enzyme</keyword>
<dbReference type="Pfam" id="PF00107">
    <property type="entry name" value="ADH_zinc_N"/>
    <property type="match status" value="1"/>
</dbReference>
<feature type="domain" description="PKS/mFAS DH" evidence="13">
    <location>
        <begin position="972"/>
        <end position="1293"/>
    </location>
</feature>
<feature type="domain" description="Carrier" evidence="11">
    <location>
        <begin position="2146"/>
        <end position="2224"/>
    </location>
</feature>
<name>A0A2B7XQK5_9EURO</name>
<dbReference type="PANTHER" id="PTHR43775:SF22">
    <property type="entry name" value="SYNTHASE, PUTATIVE (JCVI)-RELATED"/>
    <property type="match status" value="1"/>
</dbReference>
<dbReference type="InterPro" id="IPR009081">
    <property type="entry name" value="PP-bd_ACP"/>
</dbReference>
<dbReference type="OrthoDB" id="329835at2759"/>
<dbReference type="InterPro" id="IPR049552">
    <property type="entry name" value="PKS_DH_N"/>
</dbReference>
<dbReference type="GO" id="GO:0016491">
    <property type="term" value="F:oxidoreductase activity"/>
    <property type="evidence" value="ECO:0007669"/>
    <property type="project" value="InterPro"/>
</dbReference>
<dbReference type="GO" id="GO:0044550">
    <property type="term" value="P:secondary metabolite biosynthetic process"/>
    <property type="evidence" value="ECO:0007669"/>
    <property type="project" value="TreeGrafter"/>
</dbReference>
<keyword evidence="4" id="KW-0808">Transferase</keyword>
<evidence type="ECO:0000256" key="6">
    <source>
        <dbReference type="ARBA" id="ARBA00023268"/>
    </source>
</evidence>
<dbReference type="GO" id="GO:0031177">
    <property type="term" value="F:phosphopantetheine binding"/>
    <property type="evidence" value="ECO:0007669"/>
    <property type="project" value="InterPro"/>
</dbReference>
<dbReference type="EMBL" id="PDNB01000039">
    <property type="protein sequence ID" value="PGH14044.1"/>
    <property type="molecule type" value="Genomic_DNA"/>
</dbReference>
<dbReference type="InterPro" id="IPR014031">
    <property type="entry name" value="Ketoacyl_synth_C"/>
</dbReference>
<dbReference type="STRING" id="1447875.A0A2B7XQK5"/>
<dbReference type="PROSITE" id="PS52004">
    <property type="entry name" value="KS3_2"/>
    <property type="match status" value="1"/>
</dbReference>
<dbReference type="SMART" id="SM00827">
    <property type="entry name" value="PKS_AT"/>
    <property type="match status" value="1"/>
</dbReference>
<dbReference type="Pfam" id="PF23297">
    <property type="entry name" value="ACP_SdgA_C"/>
    <property type="match status" value="1"/>
</dbReference>
<keyword evidence="7" id="KW-0012">Acyltransferase</keyword>
<dbReference type="PROSITE" id="PS50075">
    <property type="entry name" value="CARRIER"/>
    <property type="match status" value="1"/>
</dbReference>
<dbReference type="Pfam" id="PF00698">
    <property type="entry name" value="Acyl_transf_1"/>
    <property type="match status" value="1"/>
</dbReference>
<dbReference type="InterPro" id="IPR001227">
    <property type="entry name" value="Ac_transferase_dom_sf"/>
</dbReference>
<accession>A0A2B7XQK5</accession>
<dbReference type="InterPro" id="IPR042104">
    <property type="entry name" value="PKS_dehydratase_sf"/>
</dbReference>
<keyword evidence="3" id="KW-0597">Phosphoprotein</keyword>
<feature type="compositionally biased region" description="Low complexity" evidence="10">
    <location>
        <begin position="471"/>
        <end position="490"/>
    </location>
</feature>
<evidence type="ECO:0000256" key="8">
    <source>
        <dbReference type="PIRSR" id="PIRSR600542-1"/>
    </source>
</evidence>
<dbReference type="CDD" id="cd00833">
    <property type="entry name" value="PKS"/>
    <property type="match status" value="1"/>
</dbReference>
<evidence type="ECO:0000256" key="1">
    <source>
        <dbReference type="ARBA" id="ARBA00005232"/>
    </source>
</evidence>
<protein>
    <submittedName>
        <fullName evidence="14">Uncharacterized protein</fullName>
    </submittedName>
</protein>
<evidence type="ECO:0000259" key="13">
    <source>
        <dbReference type="PROSITE" id="PS52019"/>
    </source>
</evidence>
<dbReference type="SUPFAM" id="SSF55048">
    <property type="entry name" value="Probable ACP-binding domain of malonyl-CoA ACP transacylase"/>
    <property type="match status" value="1"/>
</dbReference>
<evidence type="ECO:0000256" key="7">
    <source>
        <dbReference type="ARBA" id="ARBA00023315"/>
    </source>
</evidence>
<dbReference type="Gene3D" id="3.30.559.10">
    <property type="entry name" value="Chloramphenicol acetyltransferase-like domain"/>
    <property type="match status" value="1"/>
</dbReference>
<dbReference type="Gene3D" id="1.10.1200.10">
    <property type="entry name" value="ACP-like"/>
    <property type="match status" value="1"/>
</dbReference>
<dbReference type="InterPro" id="IPR011032">
    <property type="entry name" value="GroES-like_sf"/>
</dbReference>
<dbReference type="Gene3D" id="3.90.180.10">
    <property type="entry name" value="Medium-chain alcohol dehydrogenases, catalytic domain"/>
    <property type="match status" value="1"/>
</dbReference>
<dbReference type="InterPro" id="IPR020806">
    <property type="entry name" value="PKS_PP-bd"/>
</dbReference>
<feature type="active site" description="Proton acceptor; for dehydratase activity" evidence="9">
    <location>
        <position position="1004"/>
    </location>
</feature>
<dbReference type="Pfam" id="PF00109">
    <property type="entry name" value="ketoacyl-synt"/>
    <property type="match status" value="1"/>
</dbReference>
<dbReference type="GO" id="GO:0006633">
    <property type="term" value="P:fatty acid biosynthetic process"/>
    <property type="evidence" value="ECO:0007669"/>
    <property type="project" value="TreeGrafter"/>
</dbReference>
<dbReference type="GO" id="GO:0004312">
    <property type="term" value="F:fatty acid synthase activity"/>
    <property type="evidence" value="ECO:0007669"/>
    <property type="project" value="TreeGrafter"/>
</dbReference>
<evidence type="ECO:0000256" key="5">
    <source>
        <dbReference type="ARBA" id="ARBA00022857"/>
    </source>
</evidence>
<reference evidence="14 15" key="1">
    <citation type="submission" date="2017-10" db="EMBL/GenBank/DDBJ databases">
        <title>Comparative genomics in systemic dimorphic fungi from Ajellomycetaceae.</title>
        <authorList>
            <person name="Munoz J.F."/>
            <person name="Mcewen J.G."/>
            <person name="Clay O.K."/>
            <person name="Cuomo C.A."/>
        </authorList>
    </citation>
    <scope>NUCLEOTIDE SEQUENCE [LARGE SCALE GENOMIC DNA]</scope>
    <source>
        <strain evidence="14 15">UAMH5409</strain>
    </source>
</reference>
<dbReference type="Gene3D" id="3.40.366.10">
    <property type="entry name" value="Malonyl-Coenzyme A Acyl Carrier Protein, domain 2"/>
    <property type="match status" value="1"/>
</dbReference>
<dbReference type="InterPro" id="IPR036736">
    <property type="entry name" value="ACP-like_sf"/>
</dbReference>
<organism evidence="14 15">
    <name type="scientific">Helicocarpus griseus UAMH5409</name>
    <dbReference type="NCBI Taxonomy" id="1447875"/>
    <lineage>
        <taxon>Eukaryota</taxon>
        <taxon>Fungi</taxon>
        <taxon>Dikarya</taxon>
        <taxon>Ascomycota</taxon>
        <taxon>Pezizomycotina</taxon>
        <taxon>Eurotiomycetes</taxon>
        <taxon>Eurotiomycetidae</taxon>
        <taxon>Onygenales</taxon>
        <taxon>Ajellomycetaceae</taxon>
        <taxon>Helicocarpus</taxon>
    </lineage>
</organism>
<dbReference type="SMART" id="SM00826">
    <property type="entry name" value="PKS_DH"/>
    <property type="match status" value="1"/>
</dbReference>
<dbReference type="InterPro" id="IPR042231">
    <property type="entry name" value="Cho/carn_acyl_trans_2"/>
</dbReference>
<gene>
    <name evidence="14" type="ORF">AJ79_03314</name>
</gene>
<evidence type="ECO:0000256" key="9">
    <source>
        <dbReference type="PROSITE-ProRule" id="PRU01363"/>
    </source>
</evidence>
<dbReference type="Pfam" id="PF02801">
    <property type="entry name" value="Ketoacyl-synt_C"/>
    <property type="match status" value="1"/>
</dbReference>
<evidence type="ECO:0000256" key="2">
    <source>
        <dbReference type="ARBA" id="ARBA00022450"/>
    </source>
</evidence>
<dbReference type="Pfam" id="PF00755">
    <property type="entry name" value="Carn_acyltransf"/>
    <property type="match status" value="1"/>
</dbReference>
<feature type="region of interest" description="N-terminal hotdog fold" evidence="9">
    <location>
        <begin position="972"/>
        <end position="1110"/>
    </location>
</feature>
<proteinExistence type="inferred from homology"/>
<dbReference type="PROSITE" id="PS00440">
    <property type="entry name" value="ACYLTRANSF_C_2"/>
    <property type="match status" value="1"/>
</dbReference>
<dbReference type="Pfam" id="PF16197">
    <property type="entry name" value="KAsynt_C_assoc"/>
    <property type="match status" value="1"/>
</dbReference>